<gene>
    <name evidence="8" type="primary">LOC108992576</name>
</gene>
<evidence type="ECO:0000256" key="2">
    <source>
        <dbReference type="ARBA" id="ARBA00010199"/>
    </source>
</evidence>
<feature type="transmembrane region" description="Helical" evidence="6">
    <location>
        <begin position="427"/>
        <end position="448"/>
    </location>
</feature>
<feature type="transmembrane region" description="Helical" evidence="6">
    <location>
        <begin position="397"/>
        <end position="421"/>
    </location>
</feature>
<feature type="transmembrane region" description="Helical" evidence="6">
    <location>
        <begin position="250"/>
        <end position="274"/>
    </location>
</feature>
<dbReference type="AlphaFoldDB" id="A0A6P9ERY3"/>
<evidence type="ECO:0000256" key="5">
    <source>
        <dbReference type="ARBA" id="ARBA00023136"/>
    </source>
</evidence>
<evidence type="ECO:0000313" key="7">
    <source>
        <dbReference type="Proteomes" id="UP000235220"/>
    </source>
</evidence>
<feature type="transmembrane region" description="Helical" evidence="6">
    <location>
        <begin position="324"/>
        <end position="348"/>
    </location>
</feature>
<dbReference type="Proteomes" id="UP000235220">
    <property type="component" value="Chromosome 4"/>
</dbReference>
<evidence type="ECO:0000256" key="4">
    <source>
        <dbReference type="ARBA" id="ARBA00022989"/>
    </source>
</evidence>
<dbReference type="KEGG" id="jre:108992576"/>
<dbReference type="NCBIfam" id="TIGR00797">
    <property type="entry name" value="matE"/>
    <property type="match status" value="1"/>
</dbReference>
<dbReference type="InterPro" id="IPR045069">
    <property type="entry name" value="MATE_euk"/>
</dbReference>
<feature type="transmembrane region" description="Helical" evidence="6">
    <location>
        <begin position="142"/>
        <end position="163"/>
    </location>
</feature>
<sequence>MDERLLGSEPKDNSNLAWRIWVETRRIWKIAFPSMLARVTQFGMFVVTQAFIGHLGEVELAAYALIQIITVRFANGILVGMSSATETLCGQAFGARQYHMMGIYLQRSWIINITAATILIPIFIFSTPIFKLLGENEDVAEVAGYISLWFIPVLCYFPFTFSIQKYLQTQLKNTVVGWLSALTFALHVLLSWIFVSKLHFGIPGAMGAMIISYALVLIGLFVYVFGGWCSNTWRGFTSAAFRDLLPVVKLSISSGVMLCLELWYNAVLVLLAGYMKNSTVAISAFSICLNIIAWEFMVFLGFLTAASVRVSNELGRGDAKAARFSIKVITSTSICLGVFTWILCLVFGHKIAYMFTSDEDIAESVSDLSILLSISVLVNSIQPVLSGIAVGAGQQSVVAYVNIGCYFLIGVPAGVFLGYLVHLGIKGIWIGMIIGVVAQSLVLGYITFKTDWNEQVKKASERLNRWLLNPSDESRGGSA</sequence>
<dbReference type="GO" id="GO:0042910">
    <property type="term" value="F:xenobiotic transmembrane transporter activity"/>
    <property type="evidence" value="ECO:0007669"/>
    <property type="project" value="InterPro"/>
</dbReference>
<evidence type="ECO:0000256" key="1">
    <source>
        <dbReference type="ARBA" id="ARBA00004141"/>
    </source>
</evidence>
<evidence type="ECO:0000256" key="6">
    <source>
        <dbReference type="RuleBase" id="RU004914"/>
    </source>
</evidence>
<name>A0A6P9ERY3_JUGRE</name>
<feature type="transmembrane region" description="Helical" evidence="6">
    <location>
        <begin position="207"/>
        <end position="229"/>
    </location>
</feature>
<dbReference type="GO" id="GO:0022857">
    <property type="term" value="F:transmembrane transporter activity"/>
    <property type="evidence" value="ECO:0000318"/>
    <property type="project" value="GO_Central"/>
</dbReference>
<proteinExistence type="inferred from homology"/>
<dbReference type="RefSeq" id="XP_035545342.1">
    <property type="nucleotide sequence ID" value="XM_035689449.1"/>
</dbReference>
<evidence type="ECO:0000256" key="3">
    <source>
        <dbReference type="ARBA" id="ARBA00022692"/>
    </source>
</evidence>
<feature type="transmembrane region" description="Helical" evidence="6">
    <location>
        <begin position="280"/>
        <end position="303"/>
    </location>
</feature>
<keyword evidence="5 6" id="KW-0472">Membrane</keyword>
<dbReference type="CDD" id="cd13132">
    <property type="entry name" value="MATE_eukaryotic"/>
    <property type="match status" value="1"/>
</dbReference>
<comment type="subcellular location">
    <subcellularLocation>
        <location evidence="1">Membrane</location>
        <topology evidence="1">Multi-pass membrane protein</topology>
    </subcellularLocation>
</comment>
<accession>A0A6P9ERY3</accession>
<dbReference type="InterPro" id="IPR002528">
    <property type="entry name" value="MATE_fam"/>
</dbReference>
<evidence type="ECO:0000313" key="8">
    <source>
        <dbReference type="RefSeq" id="XP_035545342.1"/>
    </source>
</evidence>
<dbReference type="GO" id="GO:0015297">
    <property type="term" value="F:antiporter activity"/>
    <property type="evidence" value="ECO:0007669"/>
    <property type="project" value="InterPro"/>
</dbReference>
<keyword evidence="4 6" id="KW-1133">Transmembrane helix</keyword>
<dbReference type="GO" id="GO:1990961">
    <property type="term" value="P:xenobiotic detoxification by transmembrane export across the plasma membrane"/>
    <property type="evidence" value="ECO:0007669"/>
    <property type="project" value="InterPro"/>
</dbReference>
<dbReference type="Pfam" id="PF01554">
    <property type="entry name" value="MatE"/>
    <property type="match status" value="2"/>
</dbReference>
<dbReference type="OrthoDB" id="2126698at2759"/>
<feature type="transmembrane region" description="Helical" evidence="6">
    <location>
        <begin position="109"/>
        <end position="130"/>
    </location>
</feature>
<dbReference type="GO" id="GO:0016020">
    <property type="term" value="C:membrane"/>
    <property type="evidence" value="ECO:0000318"/>
    <property type="project" value="GO_Central"/>
</dbReference>
<dbReference type="GeneID" id="108992576"/>
<reference evidence="8" key="1">
    <citation type="submission" date="2025-08" db="UniProtKB">
        <authorList>
            <consortium name="RefSeq"/>
        </authorList>
    </citation>
    <scope>IDENTIFICATION</scope>
    <source>
        <tissue evidence="8">Leaves</tissue>
    </source>
</reference>
<keyword evidence="3 6" id="KW-0812">Transmembrane</keyword>
<feature type="transmembrane region" description="Helical" evidence="6">
    <location>
        <begin position="175"/>
        <end position="195"/>
    </location>
</feature>
<dbReference type="Gramene" id="Jr04_05610_p1">
    <property type="protein sequence ID" value="cds.Jr04_05610_p1"/>
    <property type="gene ID" value="Jr04_05610"/>
</dbReference>
<keyword evidence="7" id="KW-1185">Reference proteome</keyword>
<comment type="similarity">
    <text evidence="2 6">Belongs to the multi antimicrobial extrusion (MATE) (TC 2.A.66.1) family.</text>
</comment>
<feature type="transmembrane region" description="Helical" evidence="6">
    <location>
        <begin position="368"/>
        <end position="390"/>
    </location>
</feature>
<protein>
    <recommendedName>
        <fullName evidence="6">Protein DETOXIFICATION</fullName>
    </recommendedName>
    <alternativeName>
        <fullName evidence="6">Multidrug and toxic compound extrusion protein</fullName>
    </alternativeName>
</protein>
<organism evidence="7 8">
    <name type="scientific">Juglans regia</name>
    <name type="common">English walnut</name>
    <dbReference type="NCBI Taxonomy" id="51240"/>
    <lineage>
        <taxon>Eukaryota</taxon>
        <taxon>Viridiplantae</taxon>
        <taxon>Streptophyta</taxon>
        <taxon>Embryophyta</taxon>
        <taxon>Tracheophyta</taxon>
        <taxon>Spermatophyta</taxon>
        <taxon>Magnoliopsida</taxon>
        <taxon>eudicotyledons</taxon>
        <taxon>Gunneridae</taxon>
        <taxon>Pentapetalae</taxon>
        <taxon>rosids</taxon>
        <taxon>fabids</taxon>
        <taxon>Fagales</taxon>
        <taxon>Juglandaceae</taxon>
        <taxon>Juglans</taxon>
    </lineage>
</organism>
<dbReference type="PANTHER" id="PTHR11206">
    <property type="entry name" value="MULTIDRUG RESISTANCE PROTEIN"/>
    <property type="match status" value="1"/>
</dbReference>